<reference evidence="5" key="1">
    <citation type="journal article" date="2011" name="Genome Res.">
        <title>Phylogeny-wide analysis of social amoeba genomes highlights ancient origins for complex intercellular communication.</title>
        <authorList>
            <person name="Heidel A.J."/>
            <person name="Lawal H.M."/>
            <person name="Felder M."/>
            <person name="Schilde C."/>
            <person name="Helps N.R."/>
            <person name="Tunggal B."/>
            <person name="Rivero F."/>
            <person name="John U."/>
            <person name="Schleicher M."/>
            <person name="Eichinger L."/>
            <person name="Platzer M."/>
            <person name="Noegel A.A."/>
            <person name="Schaap P."/>
            <person name="Gloeckner G."/>
        </authorList>
    </citation>
    <scope>NUCLEOTIDE SEQUENCE [LARGE SCALE GENOMIC DNA]</scope>
    <source>
        <strain evidence="5">SH3</strain>
    </source>
</reference>
<dbReference type="Gene3D" id="3.20.20.60">
    <property type="entry name" value="Phosphoenolpyruvate-binding domains"/>
    <property type="match status" value="1"/>
</dbReference>
<dbReference type="GO" id="GO:0047777">
    <property type="term" value="F:(S)-citramalyl-CoA lyase activity"/>
    <property type="evidence" value="ECO:0007669"/>
    <property type="project" value="TreeGrafter"/>
</dbReference>
<dbReference type="GO" id="GO:0046872">
    <property type="term" value="F:metal ion binding"/>
    <property type="evidence" value="ECO:0007669"/>
    <property type="project" value="UniProtKB-KW"/>
</dbReference>
<dbReference type="EMBL" id="GL883010">
    <property type="protein sequence ID" value="EGG20677.1"/>
    <property type="molecule type" value="Genomic_DNA"/>
</dbReference>
<dbReference type="InterPro" id="IPR005000">
    <property type="entry name" value="Aldolase/citrate-lyase_domain"/>
</dbReference>
<dbReference type="GeneID" id="14873647"/>
<feature type="region of interest" description="Disordered" evidence="2">
    <location>
        <begin position="1"/>
        <end position="21"/>
    </location>
</feature>
<dbReference type="InterPro" id="IPR040442">
    <property type="entry name" value="Pyrv_kinase-like_dom_sf"/>
</dbReference>
<feature type="domain" description="HpcH/HpaI aldolase/citrate lyase" evidence="3">
    <location>
        <begin position="222"/>
        <end position="444"/>
    </location>
</feature>
<dbReference type="STRING" id="1054147.F4PSD1"/>
<dbReference type="SUPFAM" id="SSF51621">
    <property type="entry name" value="Phosphoenolpyruvate/pyruvate domain"/>
    <property type="match status" value="1"/>
</dbReference>
<dbReference type="AlphaFoldDB" id="F4PSD1"/>
<evidence type="ECO:0000313" key="5">
    <source>
        <dbReference type="Proteomes" id="UP000007797"/>
    </source>
</evidence>
<keyword evidence="5" id="KW-1185">Reference proteome</keyword>
<dbReference type="Gene3D" id="3.40.50.300">
    <property type="entry name" value="P-loop containing nucleotide triphosphate hydrolases"/>
    <property type="match status" value="1"/>
</dbReference>
<dbReference type="Pfam" id="PF03328">
    <property type="entry name" value="HpcH_HpaI"/>
    <property type="match status" value="1"/>
</dbReference>
<keyword evidence="1" id="KW-0479">Metal-binding</keyword>
<evidence type="ECO:0000259" key="3">
    <source>
        <dbReference type="Pfam" id="PF03328"/>
    </source>
</evidence>
<dbReference type="RefSeq" id="XP_004358527.1">
    <property type="nucleotide sequence ID" value="XM_004358470.1"/>
</dbReference>
<dbReference type="Proteomes" id="UP000007797">
    <property type="component" value="Unassembled WGS sequence"/>
</dbReference>
<dbReference type="InterPro" id="IPR027417">
    <property type="entry name" value="P-loop_NTPase"/>
</dbReference>
<proteinExistence type="predicted"/>
<name>F4PSD1_CACFS</name>
<dbReference type="InterPro" id="IPR015813">
    <property type="entry name" value="Pyrv/PenolPyrv_kinase-like_dom"/>
</dbReference>
<evidence type="ECO:0000256" key="1">
    <source>
        <dbReference type="ARBA" id="ARBA00022723"/>
    </source>
</evidence>
<organism evidence="4 5">
    <name type="scientific">Cavenderia fasciculata</name>
    <name type="common">Slime mold</name>
    <name type="synonym">Dictyostelium fasciculatum</name>
    <dbReference type="NCBI Taxonomy" id="261658"/>
    <lineage>
        <taxon>Eukaryota</taxon>
        <taxon>Amoebozoa</taxon>
        <taxon>Evosea</taxon>
        <taxon>Eumycetozoa</taxon>
        <taxon>Dictyostelia</taxon>
        <taxon>Acytosteliales</taxon>
        <taxon>Cavenderiaceae</taxon>
        <taxon>Cavenderia</taxon>
    </lineage>
</organism>
<keyword evidence="4" id="KW-0456">Lyase</keyword>
<dbReference type="InterPro" id="IPR040186">
    <property type="entry name" value="Citramalyl-CoA_lyase"/>
</dbReference>
<gene>
    <name evidence="4" type="primary">clybl</name>
    <name evidence="4" type="ORF">DFA_00538</name>
</gene>
<dbReference type="OrthoDB" id="1773at2759"/>
<evidence type="ECO:0000256" key="2">
    <source>
        <dbReference type="SAM" id="MobiDB-lite"/>
    </source>
</evidence>
<protein>
    <submittedName>
        <fullName evidence="4">Citrate lyase subunit beta-like protein</fullName>
    </submittedName>
</protein>
<dbReference type="GO" id="GO:0106064">
    <property type="term" value="P:regulation of cobalamin metabolic process"/>
    <property type="evidence" value="ECO:0007669"/>
    <property type="project" value="TreeGrafter"/>
</dbReference>
<accession>F4PSD1</accession>
<sequence>MNIENNVDTRRDSQNHTAPFPLGSKSNDLSFNCHFNNKFKIIDGIGFGDPVMPNKEIINQLKKDFKGEEIDIIMFVIKMGRISQETLDIFNLIEQTIYPNGSASSNFLLCSTHSNDESWFEENIHSQVLKPILSKCNLGYIGVDFPPFNLNPIIEGGRGWLRTSQHQQHRTYSTTSSDGNTEVSDGYITNKSNTSSSIMIKPQSFNLSQNVYSKPLRRVIFNVPGNDQRKVAKAVQLSGIIDTIVLDIEDGVAANMKQAAREEIARSVQKDSYSKSELLVRVNSVDSGLLEDDIKAMSKIANYIDGFLIPKVESPAHLQYVTHLMRYNGITDRKKLLASIESAIGLINLKDICQYHTKAFPGEQSMLEALVFASEDYCADTGITRTPEASELSYARSAVVNHAIAFGLQAIDMVCINFKDLDVLRKEAKEGVQMGFHGKQAIHPGQIEVICDAFRPTLKQVQFASRIIDQNEINQSMGKGAFEVDGKMIDLPMVKWAQNIQHLESNYPPRESYD</sequence>
<evidence type="ECO:0000313" key="4">
    <source>
        <dbReference type="EMBL" id="EGG20677.1"/>
    </source>
</evidence>
<dbReference type="KEGG" id="dfa:DFA_00538"/>
<dbReference type="PANTHER" id="PTHR11105">
    <property type="entry name" value="CITRATE LYASE SUBUNIT BETA-RELATED"/>
    <property type="match status" value="1"/>
</dbReference>
<dbReference type="PANTHER" id="PTHR11105:SF0">
    <property type="entry name" value="CITRAMALYL-COA LYASE, MITOCHONDRIAL"/>
    <property type="match status" value="1"/>
</dbReference>